<evidence type="ECO:0000313" key="7">
    <source>
        <dbReference type="EMBL" id="QRG09333.1"/>
    </source>
</evidence>
<dbReference type="SMART" id="SM00382">
    <property type="entry name" value="AAA"/>
    <property type="match status" value="1"/>
</dbReference>
<dbReference type="InterPro" id="IPR003439">
    <property type="entry name" value="ABC_transporter-like_ATP-bd"/>
</dbReference>
<dbReference type="GO" id="GO:0016887">
    <property type="term" value="F:ATP hydrolysis activity"/>
    <property type="evidence" value="ECO:0007669"/>
    <property type="project" value="InterPro"/>
</dbReference>
<protein>
    <submittedName>
        <fullName evidence="7">ABC transporter ATP-binding protein</fullName>
    </submittedName>
</protein>
<evidence type="ECO:0000256" key="2">
    <source>
        <dbReference type="ARBA" id="ARBA00022448"/>
    </source>
</evidence>
<proteinExistence type="inferred from homology"/>
<dbReference type="InterPro" id="IPR017871">
    <property type="entry name" value="ABC_transporter-like_CS"/>
</dbReference>
<sequence>MIEVENIHVAIGPVSILHDVSLRVAPGRLVTVIGANGAGKTTLLRTLSNLVRPRSGAIRFEGRPTSGMDPHRLARAGLVHVPQGRQIVPNLTVRDNLVIGADRVAGLDADAIAQGLEREFARFPVLKERQHILGGNLSGGEQQMLAVSRALMMRPKALLLDEPSLGLAPQVVRTILKALRQLADEGLAVLLVEQLALLALDTADEAHVLQRGHVALSGPARDLRRDRAVIESYLG</sequence>
<keyword evidence="4 7" id="KW-0067">ATP-binding</keyword>
<dbReference type="GO" id="GO:0005524">
    <property type="term" value="F:ATP binding"/>
    <property type="evidence" value="ECO:0007669"/>
    <property type="project" value="UniProtKB-KW"/>
</dbReference>
<organism evidence="7 8">
    <name type="scientific">Xanthobacter dioxanivorans</name>
    <dbReference type="NCBI Taxonomy" id="2528964"/>
    <lineage>
        <taxon>Bacteria</taxon>
        <taxon>Pseudomonadati</taxon>
        <taxon>Pseudomonadota</taxon>
        <taxon>Alphaproteobacteria</taxon>
        <taxon>Hyphomicrobiales</taxon>
        <taxon>Xanthobacteraceae</taxon>
        <taxon>Xanthobacter</taxon>
    </lineage>
</organism>
<evidence type="ECO:0000313" key="8">
    <source>
        <dbReference type="Proteomes" id="UP000596427"/>
    </source>
</evidence>
<dbReference type="GO" id="GO:0015658">
    <property type="term" value="F:branched-chain amino acid transmembrane transporter activity"/>
    <property type="evidence" value="ECO:0007669"/>
    <property type="project" value="TreeGrafter"/>
</dbReference>
<accession>A0A974PU80</accession>
<dbReference type="Pfam" id="PF00005">
    <property type="entry name" value="ABC_tran"/>
    <property type="match status" value="1"/>
</dbReference>
<dbReference type="InterPro" id="IPR003593">
    <property type="entry name" value="AAA+_ATPase"/>
</dbReference>
<dbReference type="PANTHER" id="PTHR43820">
    <property type="entry name" value="HIGH-AFFINITY BRANCHED-CHAIN AMINO ACID TRANSPORT ATP-BINDING PROTEIN LIVF"/>
    <property type="match status" value="1"/>
</dbReference>
<dbReference type="RefSeq" id="WP_203196256.1">
    <property type="nucleotide sequence ID" value="NZ_CP063362.1"/>
</dbReference>
<dbReference type="Proteomes" id="UP000596427">
    <property type="component" value="Chromosome"/>
</dbReference>
<dbReference type="PANTHER" id="PTHR43820:SF4">
    <property type="entry name" value="HIGH-AFFINITY BRANCHED-CHAIN AMINO ACID TRANSPORT ATP-BINDING PROTEIN LIVF"/>
    <property type="match status" value="1"/>
</dbReference>
<keyword evidence="5" id="KW-0029">Amino-acid transport</keyword>
<reference evidence="7 8" key="1">
    <citation type="submission" date="2020-10" db="EMBL/GenBank/DDBJ databases">
        <title>Degradation of 1,4-Dioxane by Xanthobacter sp. YN2, via a Novel Group-2 Soluble Di-Iron Monooxygenase.</title>
        <authorList>
            <person name="Ma F."/>
            <person name="Wang Y."/>
            <person name="Yang J."/>
            <person name="Guo H."/>
            <person name="Su D."/>
            <person name="Yu L."/>
        </authorList>
    </citation>
    <scope>NUCLEOTIDE SEQUENCE [LARGE SCALE GENOMIC DNA]</scope>
    <source>
        <strain evidence="7 8">YN2</strain>
    </source>
</reference>
<keyword evidence="3" id="KW-0547">Nucleotide-binding</keyword>
<dbReference type="Gene3D" id="3.40.50.300">
    <property type="entry name" value="P-loop containing nucleotide triphosphate hydrolases"/>
    <property type="match status" value="1"/>
</dbReference>
<dbReference type="KEGG" id="xdi:EZH22_14385"/>
<dbReference type="InterPro" id="IPR052156">
    <property type="entry name" value="BCAA_Transport_ATP-bd_LivF"/>
</dbReference>
<comment type="similarity">
    <text evidence="1">Belongs to the ABC transporter superfamily.</text>
</comment>
<dbReference type="SUPFAM" id="SSF52540">
    <property type="entry name" value="P-loop containing nucleoside triphosphate hydrolases"/>
    <property type="match status" value="1"/>
</dbReference>
<dbReference type="InterPro" id="IPR027417">
    <property type="entry name" value="P-loop_NTPase"/>
</dbReference>
<keyword evidence="2" id="KW-0813">Transport</keyword>
<evidence type="ECO:0000256" key="1">
    <source>
        <dbReference type="ARBA" id="ARBA00005417"/>
    </source>
</evidence>
<gene>
    <name evidence="7" type="ORF">EZH22_14385</name>
</gene>
<feature type="domain" description="ABC transporter" evidence="6">
    <location>
        <begin position="2"/>
        <end position="234"/>
    </location>
</feature>
<dbReference type="PROSITE" id="PS00211">
    <property type="entry name" value="ABC_TRANSPORTER_1"/>
    <property type="match status" value="1"/>
</dbReference>
<dbReference type="AlphaFoldDB" id="A0A974PU80"/>
<evidence type="ECO:0000256" key="5">
    <source>
        <dbReference type="ARBA" id="ARBA00022970"/>
    </source>
</evidence>
<dbReference type="GO" id="GO:0015807">
    <property type="term" value="P:L-amino acid transport"/>
    <property type="evidence" value="ECO:0007669"/>
    <property type="project" value="TreeGrafter"/>
</dbReference>
<evidence type="ECO:0000259" key="6">
    <source>
        <dbReference type="PROSITE" id="PS50893"/>
    </source>
</evidence>
<keyword evidence="8" id="KW-1185">Reference proteome</keyword>
<dbReference type="EMBL" id="CP063362">
    <property type="protein sequence ID" value="QRG09333.1"/>
    <property type="molecule type" value="Genomic_DNA"/>
</dbReference>
<evidence type="ECO:0000256" key="4">
    <source>
        <dbReference type="ARBA" id="ARBA00022840"/>
    </source>
</evidence>
<dbReference type="CDD" id="cd03224">
    <property type="entry name" value="ABC_TM1139_LivF_branched"/>
    <property type="match status" value="1"/>
</dbReference>
<name>A0A974PU80_9HYPH</name>
<dbReference type="PROSITE" id="PS50893">
    <property type="entry name" value="ABC_TRANSPORTER_2"/>
    <property type="match status" value="1"/>
</dbReference>
<evidence type="ECO:0000256" key="3">
    <source>
        <dbReference type="ARBA" id="ARBA00022741"/>
    </source>
</evidence>